<name>A0A7I4XTH3_HAECO</name>
<feature type="region of interest" description="Disordered" evidence="4">
    <location>
        <begin position="115"/>
        <end position="134"/>
    </location>
</feature>
<dbReference type="PANTHER" id="PTHR13486:SF2">
    <property type="entry name" value="SPLICING FACTOR C9ORF78"/>
    <property type="match status" value="1"/>
</dbReference>
<evidence type="ECO:0000256" key="4">
    <source>
        <dbReference type="SAM" id="MobiDB-lite"/>
    </source>
</evidence>
<dbReference type="OMA" id="ECIRTWQ"/>
<evidence type="ECO:0000256" key="2">
    <source>
        <dbReference type="ARBA" id="ARBA00007643"/>
    </source>
</evidence>
<comment type="similarity">
    <text evidence="2">Belongs to the TLS1 family.</text>
</comment>
<dbReference type="PANTHER" id="PTHR13486">
    <property type="entry name" value="TELOMERE LENGTH AND SILENCING PROTEIN 1 TLS1 FAMILY MEMBER"/>
    <property type="match status" value="1"/>
</dbReference>
<evidence type="ECO:0000256" key="1">
    <source>
        <dbReference type="ARBA" id="ARBA00004123"/>
    </source>
</evidence>
<dbReference type="Proteomes" id="UP000025227">
    <property type="component" value="Unplaced"/>
</dbReference>
<feature type="compositionally biased region" description="Basic residues" evidence="4">
    <location>
        <begin position="1"/>
        <end position="13"/>
    </location>
</feature>
<protein>
    <submittedName>
        <fullName evidence="6">Uncharacterized protein</fullName>
    </submittedName>
</protein>
<accession>A0A7I4XTH3</accession>
<dbReference type="InterPro" id="IPR010756">
    <property type="entry name" value="Tls1-like"/>
</dbReference>
<dbReference type="OrthoDB" id="5627at2759"/>
<evidence type="ECO:0000256" key="3">
    <source>
        <dbReference type="ARBA" id="ARBA00023242"/>
    </source>
</evidence>
<feature type="region of interest" description="Disordered" evidence="4">
    <location>
        <begin position="1"/>
        <end position="26"/>
    </location>
</feature>
<sequence>MSFNKPKKKIQLRRRVDDEASDDEDTRRINDIRELQKAREKKNGLTEIECAVGKEKAAALEDGIQMAGGTMALTGKQKARIEAAGIEAGIREQFEKETLLRDEHEELRKFIDQNLHNDSGEGSSASKQNTSVDESDVLMRAASKLKGYRSEASNELLSEHMLAGIPEVDLGINARISNILETEKKKSELLEQALEKARNAAANPRKLMEEEPVLKRFAL</sequence>
<dbReference type="GO" id="GO:0000398">
    <property type="term" value="P:mRNA splicing, via spliceosome"/>
    <property type="evidence" value="ECO:0007669"/>
    <property type="project" value="TreeGrafter"/>
</dbReference>
<comment type="subcellular location">
    <subcellularLocation>
        <location evidence="1">Nucleus</location>
    </subcellularLocation>
</comment>
<keyword evidence="5" id="KW-1185">Reference proteome</keyword>
<reference evidence="6" key="1">
    <citation type="submission" date="2020-12" db="UniProtKB">
        <authorList>
            <consortium name="WormBaseParasite"/>
        </authorList>
    </citation>
    <scope>IDENTIFICATION</scope>
    <source>
        <strain evidence="6">MHco3</strain>
    </source>
</reference>
<dbReference type="GO" id="GO:0005681">
    <property type="term" value="C:spliceosomal complex"/>
    <property type="evidence" value="ECO:0007669"/>
    <property type="project" value="TreeGrafter"/>
</dbReference>
<evidence type="ECO:0000313" key="6">
    <source>
        <dbReference type="WBParaSite" id="HCON_00009350-00001"/>
    </source>
</evidence>
<proteinExistence type="inferred from homology"/>
<feature type="compositionally biased region" description="Polar residues" evidence="4">
    <location>
        <begin position="115"/>
        <end position="132"/>
    </location>
</feature>
<dbReference type="Pfam" id="PF07052">
    <property type="entry name" value="Hep_59"/>
    <property type="match status" value="1"/>
</dbReference>
<evidence type="ECO:0000313" key="5">
    <source>
        <dbReference type="Proteomes" id="UP000025227"/>
    </source>
</evidence>
<keyword evidence="3" id="KW-0539">Nucleus</keyword>
<dbReference type="AlphaFoldDB" id="A0A7I4XTH3"/>
<organism evidence="5 6">
    <name type="scientific">Haemonchus contortus</name>
    <name type="common">Barber pole worm</name>
    <dbReference type="NCBI Taxonomy" id="6289"/>
    <lineage>
        <taxon>Eukaryota</taxon>
        <taxon>Metazoa</taxon>
        <taxon>Ecdysozoa</taxon>
        <taxon>Nematoda</taxon>
        <taxon>Chromadorea</taxon>
        <taxon>Rhabditida</taxon>
        <taxon>Rhabditina</taxon>
        <taxon>Rhabditomorpha</taxon>
        <taxon>Strongyloidea</taxon>
        <taxon>Trichostrongylidae</taxon>
        <taxon>Haemonchus</taxon>
    </lineage>
</organism>
<dbReference type="WBParaSite" id="HCON_00009350-00001">
    <property type="protein sequence ID" value="HCON_00009350-00001"/>
    <property type="gene ID" value="HCON_00009350"/>
</dbReference>